<keyword evidence="1" id="KW-0175">Coiled coil</keyword>
<feature type="region of interest" description="Disordered" evidence="2">
    <location>
        <begin position="186"/>
        <end position="236"/>
    </location>
</feature>
<dbReference type="InterPro" id="IPR051412">
    <property type="entry name" value="Formin_Homology_Diaphanous_sf"/>
</dbReference>
<organism evidence="5 6">
    <name type="scientific">Acrasis kona</name>
    <dbReference type="NCBI Taxonomy" id="1008807"/>
    <lineage>
        <taxon>Eukaryota</taxon>
        <taxon>Discoba</taxon>
        <taxon>Heterolobosea</taxon>
        <taxon>Tetramitia</taxon>
        <taxon>Eutetramitia</taxon>
        <taxon>Acrasidae</taxon>
        <taxon>Acrasis</taxon>
    </lineage>
</organism>
<accession>A0AAW2ZJG4</accession>
<dbReference type="PROSITE" id="PS51232">
    <property type="entry name" value="GBD_FH3"/>
    <property type="match status" value="1"/>
</dbReference>
<dbReference type="PROSITE" id="PS51444">
    <property type="entry name" value="FH2"/>
    <property type="match status" value="1"/>
</dbReference>
<dbReference type="Gene3D" id="1.20.58.2220">
    <property type="entry name" value="Formin, FH2 domain"/>
    <property type="match status" value="1"/>
</dbReference>
<dbReference type="Pfam" id="PF02181">
    <property type="entry name" value="FH2"/>
    <property type="match status" value="1"/>
</dbReference>
<reference evidence="5 6" key="1">
    <citation type="submission" date="2024-03" db="EMBL/GenBank/DDBJ databases">
        <title>The Acrasis kona genome and developmental transcriptomes reveal deep origins of eukaryotic multicellular pathways.</title>
        <authorList>
            <person name="Sheikh S."/>
            <person name="Fu C.-J."/>
            <person name="Brown M.W."/>
            <person name="Baldauf S.L."/>
        </authorList>
    </citation>
    <scope>NUCLEOTIDE SEQUENCE [LARGE SCALE GENOMIC DNA]</scope>
    <source>
        <strain evidence="5 6">ATCC MYA-3509</strain>
    </source>
</reference>
<dbReference type="InterPro" id="IPR015425">
    <property type="entry name" value="FH2_Formin"/>
</dbReference>
<feature type="domain" description="FH2" evidence="4">
    <location>
        <begin position="790"/>
        <end position="1185"/>
    </location>
</feature>
<dbReference type="InterPro" id="IPR011989">
    <property type="entry name" value="ARM-like"/>
</dbReference>
<proteinExistence type="predicted"/>
<feature type="compositionally biased region" description="Polar residues" evidence="2">
    <location>
        <begin position="222"/>
        <end position="236"/>
    </location>
</feature>
<dbReference type="InterPro" id="IPR010472">
    <property type="entry name" value="FH3_dom"/>
</dbReference>
<dbReference type="SUPFAM" id="SSF48371">
    <property type="entry name" value="ARM repeat"/>
    <property type="match status" value="1"/>
</dbReference>
<dbReference type="SUPFAM" id="SSF101447">
    <property type="entry name" value="Formin homology 2 domain (FH2 domain)"/>
    <property type="match status" value="1"/>
</dbReference>
<evidence type="ECO:0000259" key="4">
    <source>
        <dbReference type="PROSITE" id="PS51444"/>
    </source>
</evidence>
<dbReference type="InterPro" id="IPR010473">
    <property type="entry name" value="GTPase-bd"/>
</dbReference>
<keyword evidence="6" id="KW-1185">Reference proteome</keyword>
<feature type="region of interest" description="Disordered" evidence="2">
    <location>
        <begin position="1174"/>
        <end position="1206"/>
    </location>
</feature>
<dbReference type="Pfam" id="PF06371">
    <property type="entry name" value="Drf_GBD"/>
    <property type="match status" value="2"/>
</dbReference>
<dbReference type="SMART" id="SM01140">
    <property type="entry name" value="Drf_GBD"/>
    <property type="match status" value="1"/>
</dbReference>
<dbReference type="SMART" id="SM01139">
    <property type="entry name" value="Drf_FH3"/>
    <property type="match status" value="1"/>
</dbReference>
<feature type="coiled-coil region" evidence="1">
    <location>
        <begin position="512"/>
        <end position="574"/>
    </location>
</feature>
<dbReference type="InterPro" id="IPR016024">
    <property type="entry name" value="ARM-type_fold"/>
</dbReference>
<comment type="caution">
    <text evidence="5">The sequence shown here is derived from an EMBL/GenBank/DDBJ whole genome shotgun (WGS) entry which is preliminary data.</text>
</comment>
<evidence type="ECO:0000313" key="5">
    <source>
        <dbReference type="EMBL" id="KAL0489625.1"/>
    </source>
</evidence>
<gene>
    <name evidence="5" type="ORF">AKO1_010552</name>
</gene>
<sequence>MASKSSLFDKLFNKSDKKQAAEFNKQKDAIRQKRSPVALNGNVLTDIKENILLGEDEDGKRKDDGKMPSAEEINIKFEKLMKYRGISANDRRRKALNAKSMEEKWKLIQIHQKTMFEQENSFKITGAPEYYVHVLKEAPTKEGIQELCKMLKTKPEEWIKKFLDLDGLGIIFNVLVTTSELQAEKSRQQKELVAPEQEKKPDPVEELMVEDSDEDEEDEANTAETPSSPVTTDADSVGTELTYQPKLTKAPPPADPLDLLQAECIKAFRTLMNTPLGMQAFLKSKDKSCETIARLLDSENLKTKTQIFFLLSTICVNSEEGFWFSLDAINNYKQMKREKVRFQSIVQSLKTTEYNDDIIMMIISTLIFFNALLTSSIDPSSKKQLKLEFTELGLLSICDTLKNDDVDDTIMIQIATLEDEMLEVDDDDQEETINDHLDSLDNPTEILKLIRLQLSGTNAFQHFVSILHLFLVISSKSNEKEKTNNMSTLSNIIKKAINVDSDGKVEEISVKELQLQDRVTTQQKKIHNLEDKFLKLAQMIQDGKIDLSAVQKLVDATSKQAKQRQLEIEQMNQELSQSGDSEDVAQLLTKLKPQGSSSIDIPKGELGTHVKNLEAEIKFLTFKLKQADQKAKTAGSGGGGGGGSGPPGTGGGGGGFGGGNGTGSGGGGGGFGGPPPPPGMGGGSGPPPPPGPGGPPPPPSMGGPPPPPPPGPPGGPPPPPPPPGMGGPPPPPPPPGMGGPPPPPPPPGMGGPPPPPPPGMGGPPPPPGMGGPPPPPGMMGGMGAGFRPPALPAIKAAVPMKALFWNKVMPNSLAESIWIKQDLTKNLNSVTLDTEELTQLFAAAAKVTKEKTVEKEKKEKVSLVDPKKAQNAAITLGSMRMSYDAIKNAILEMDESKLSVEQVKAIKELGPSASEIESIKTYQGEYDDLGPTEQFYTKIISINRFEKRMDSWMFKMNFDSLVNKLQPDMECVLSACEEICSSKNFQRALQVVLAIGNFINSTAGANKLVHGVEISSLLKLKDHRATGAKIDLLQYVILNLEKHEKPNVVTFYDDFVNLEASQRVSIPTMESELKEIRAGINNVASEIDKFDPGSESGDAFRMTMIEFLDKASEICDILDKTFADMNNKIVQMRKLFAEDAKKFKPEIFLANLQNFVSAYKSTLSEILRKREAQERKEEREKKKKLPAASLADKEKPSKKKSVMAKNSLVNQDGGLIDDTLQELAGGDFKRGKGMAAKTKKKSAAAVDELMEKMDLKSPSSPSPSSPSTKKPKRRVEVDEDAGFA</sequence>
<dbReference type="PANTHER" id="PTHR45691">
    <property type="entry name" value="PROTEIN DIAPHANOUS"/>
    <property type="match status" value="1"/>
</dbReference>
<feature type="compositionally biased region" description="Gly residues" evidence="2">
    <location>
        <begin position="635"/>
        <end position="672"/>
    </location>
</feature>
<feature type="region of interest" description="Disordered" evidence="2">
    <location>
        <begin position="1227"/>
        <end position="1284"/>
    </location>
</feature>
<dbReference type="Pfam" id="PF06367">
    <property type="entry name" value="Drf_FH3"/>
    <property type="match status" value="1"/>
</dbReference>
<dbReference type="GO" id="GO:0005884">
    <property type="term" value="C:actin filament"/>
    <property type="evidence" value="ECO:0007669"/>
    <property type="project" value="TreeGrafter"/>
</dbReference>
<evidence type="ECO:0000256" key="1">
    <source>
        <dbReference type="SAM" id="Coils"/>
    </source>
</evidence>
<dbReference type="SMART" id="SM00498">
    <property type="entry name" value="FH2"/>
    <property type="match status" value="1"/>
</dbReference>
<name>A0AAW2ZJG4_9EUKA</name>
<dbReference type="InterPro" id="IPR014768">
    <property type="entry name" value="GBD/FH3_dom"/>
</dbReference>
<feature type="compositionally biased region" description="Pro residues" evidence="2">
    <location>
        <begin position="673"/>
        <end position="777"/>
    </location>
</feature>
<dbReference type="GO" id="GO:0031267">
    <property type="term" value="F:small GTPase binding"/>
    <property type="evidence" value="ECO:0007669"/>
    <property type="project" value="InterPro"/>
</dbReference>
<evidence type="ECO:0000259" key="3">
    <source>
        <dbReference type="PROSITE" id="PS51232"/>
    </source>
</evidence>
<dbReference type="Proteomes" id="UP001431209">
    <property type="component" value="Unassembled WGS sequence"/>
</dbReference>
<feature type="domain" description="GBD/FH3" evidence="3">
    <location>
        <begin position="65"/>
        <end position="504"/>
    </location>
</feature>
<evidence type="ECO:0000313" key="6">
    <source>
        <dbReference type="Proteomes" id="UP001431209"/>
    </source>
</evidence>
<dbReference type="Gene3D" id="1.25.10.10">
    <property type="entry name" value="Leucine-rich Repeat Variant"/>
    <property type="match status" value="2"/>
</dbReference>
<dbReference type="GO" id="GO:0030041">
    <property type="term" value="P:actin filament polymerization"/>
    <property type="evidence" value="ECO:0007669"/>
    <property type="project" value="TreeGrafter"/>
</dbReference>
<dbReference type="EMBL" id="JAOPGA020001576">
    <property type="protein sequence ID" value="KAL0489625.1"/>
    <property type="molecule type" value="Genomic_DNA"/>
</dbReference>
<protein>
    <submittedName>
        <fullName evidence="5">Diaphanous</fullName>
    </submittedName>
</protein>
<feature type="region of interest" description="Disordered" evidence="2">
    <location>
        <begin position="631"/>
        <end position="781"/>
    </location>
</feature>
<dbReference type="PANTHER" id="PTHR45691:SF6">
    <property type="entry name" value="PROTEIN DIAPHANOUS"/>
    <property type="match status" value="1"/>
</dbReference>
<dbReference type="InterPro" id="IPR042201">
    <property type="entry name" value="FH2_Formin_sf"/>
</dbReference>
<evidence type="ECO:0000256" key="2">
    <source>
        <dbReference type="SAM" id="MobiDB-lite"/>
    </source>
</evidence>
<dbReference type="Gene3D" id="1.10.238.150">
    <property type="entry name" value="Formin, FH3 diaphanous domain"/>
    <property type="match status" value="1"/>
</dbReference>
<feature type="compositionally biased region" description="Acidic residues" evidence="2">
    <location>
        <begin position="204"/>
        <end position="221"/>
    </location>
</feature>
<dbReference type="GO" id="GO:0003779">
    <property type="term" value="F:actin binding"/>
    <property type="evidence" value="ECO:0007669"/>
    <property type="project" value="InterPro"/>
</dbReference>